<evidence type="ECO:0000313" key="2">
    <source>
        <dbReference type="Proteomes" id="UP000712673"/>
    </source>
</evidence>
<protein>
    <submittedName>
        <fullName evidence="1">Succinate dehydrogenase/fumarate reductase iron-sulfur subunit</fullName>
    </submittedName>
</protein>
<reference evidence="1" key="1">
    <citation type="submission" date="2019-03" db="EMBL/GenBank/DDBJ databases">
        <title>Lake Tanganyika Metagenome-Assembled Genomes (MAGs).</title>
        <authorList>
            <person name="Tran P."/>
        </authorList>
    </citation>
    <scope>NUCLEOTIDE SEQUENCE</scope>
    <source>
        <strain evidence="1">K_DeepCast_65m_m2_066</strain>
    </source>
</reference>
<comment type="caution">
    <text evidence="1">The sequence shown here is derived from an EMBL/GenBank/DDBJ whole genome shotgun (WGS) entry which is preliminary data.</text>
</comment>
<feature type="non-terminal residue" evidence="1">
    <location>
        <position position="49"/>
    </location>
</feature>
<organism evidence="1 2">
    <name type="scientific">Tectimicrobiota bacterium</name>
    <dbReference type="NCBI Taxonomy" id="2528274"/>
    <lineage>
        <taxon>Bacteria</taxon>
        <taxon>Pseudomonadati</taxon>
        <taxon>Nitrospinota/Tectimicrobiota group</taxon>
        <taxon>Candidatus Tectimicrobiota</taxon>
    </lineage>
</organism>
<dbReference type="EMBL" id="VGLS01000128">
    <property type="protein sequence ID" value="MBM3223334.1"/>
    <property type="molecule type" value="Genomic_DNA"/>
</dbReference>
<accession>A0A938B1V4</accession>
<proteinExistence type="predicted"/>
<name>A0A938B1V4_UNCTE</name>
<gene>
    <name evidence="1" type="ORF">FJZ47_05990</name>
</gene>
<evidence type="ECO:0000313" key="1">
    <source>
        <dbReference type="EMBL" id="MBM3223334.1"/>
    </source>
</evidence>
<dbReference type="Proteomes" id="UP000712673">
    <property type="component" value="Unassembled WGS sequence"/>
</dbReference>
<sequence length="49" mass="5505">MDFTLFVWRQNGPDGDGEMVRYRATNIAPDASFLEMLDLVNNGLEAQGE</sequence>
<dbReference type="AlphaFoldDB" id="A0A938B1V4"/>